<evidence type="ECO:0000313" key="4">
    <source>
        <dbReference type="Proteomes" id="UP001054837"/>
    </source>
</evidence>
<proteinExistence type="predicted"/>
<name>A0AAV4V9G8_9ARAC</name>
<keyword evidence="4" id="KW-1185">Reference proteome</keyword>
<organism evidence="3 4">
    <name type="scientific">Caerostris darwini</name>
    <dbReference type="NCBI Taxonomy" id="1538125"/>
    <lineage>
        <taxon>Eukaryota</taxon>
        <taxon>Metazoa</taxon>
        <taxon>Ecdysozoa</taxon>
        <taxon>Arthropoda</taxon>
        <taxon>Chelicerata</taxon>
        <taxon>Arachnida</taxon>
        <taxon>Araneae</taxon>
        <taxon>Araneomorphae</taxon>
        <taxon>Entelegynae</taxon>
        <taxon>Araneoidea</taxon>
        <taxon>Araneidae</taxon>
        <taxon>Caerostris</taxon>
    </lineage>
</organism>
<keyword evidence="1" id="KW-0472">Membrane</keyword>
<evidence type="ECO:0000256" key="2">
    <source>
        <dbReference type="SAM" id="SignalP"/>
    </source>
</evidence>
<comment type="caution">
    <text evidence="3">The sequence shown here is derived from an EMBL/GenBank/DDBJ whole genome shotgun (WGS) entry which is preliminary data.</text>
</comment>
<feature type="chain" id="PRO_5043371778" evidence="2">
    <location>
        <begin position="27"/>
        <end position="106"/>
    </location>
</feature>
<protein>
    <submittedName>
        <fullName evidence="3">Uncharacterized protein</fullName>
    </submittedName>
</protein>
<dbReference type="Proteomes" id="UP001054837">
    <property type="component" value="Unassembled WGS sequence"/>
</dbReference>
<dbReference type="AlphaFoldDB" id="A0AAV4V9G8"/>
<keyword evidence="2" id="KW-0732">Signal</keyword>
<keyword evidence="1" id="KW-0812">Transmembrane</keyword>
<gene>
    <name evidence="3" type="ORF">CDAR_583381</name>
</gene>
<evidence type="ECO:0000256" key="1">
    <source>
        <dbReference type="SAM" id="Phobius"/>
    </source>
</evidence>
<dbReference type="EMBL" id="BPLQ01012645">
    <property type="protein sequence ID" value="GIY66698.1"/>
    <property type="molecule type" value="Genomic_DNA"/>
</dbReference>
<evidence type="ECO:0000313" key="3">
    <source>
        <dbReference type="EMBL" id="GIY66698.1"/>
    </source>
</evidence>
<reference evidence="3 4" key="1">
    <citation type="submission" date="2021-06" db="EMBL/GenBank/DDBJ databases">
        <title>Caerostris darwini draft genome.</title>
        <authorList>
            <person name="Kono N."/>
            <person name="Arakawa K."/>
        </authorList>
    </citation>
    <scope>NUCLEOTIDE SEQUENCE [LARGE SCALE GENOMIC DNA]</scope>
</reference>
<feature type="signal peptide" evidence="2">
    <location>
        <begin position="1"/>
        <end position="26"/>
    </location>
</feature>
<accession>A0AAV4V9G8</accession>
<feature type="transmembrane region" description="Helical" evidence="1">
    <location>
        <begin position="36"/>
        <end position="52"/>
    </location>
</feature>
<sequence length="106" mass="12335">MQESSFACLVLSLVLCPFLFLSQVEQMDFFPTPRFLITSLVSCLSFPGFVFYQECVWRSLRNAPGVSSPKRRRQHSKSPSNRIWRKKFRISYETLDSESIVLTGYN</sequence>
<keyword evidence="1" id="KW-1133">Transmembrane helix</keyword>